<evidence type="ECO:0000259" key="6">
    <source>
        <dbReference type="PROSITE" id="PS51935"/>
    </source>
</evidence>
<dbReference type="Pfam" id="PF00877">
    <property type="entry name" value="NLPC_P60"/>
    <property type="match status" value="1"/>
</dbReference>
<evidence type="ECO:0000256" key="2">
    <source>
        <dbReference type="ARBA" id="ARBA00022670"/>
    </source>
</evidence>
<dbReference type="NCBIfam" id="TIGR02219">
    <property type="entry name" value="phage_NlpC_fam"/>
    <property type="match status" value="1"/>
</dbReference>
<evidence type="ECO:0000256" key="4">
    <source>
        <dbReference type="ARBA" id="ARBA00022807"/>
    </source>
</evidence>
<dbReference type="InterPro" id="IPR038765">
    <property type="entry name" value="Papain-like_cys_pep_sf"/>
</dbReference>
<protein>
    <submittedName>
        <fullName evidence="7">Phage cell wall peptidase, NlpC/P60 family</fullName>
    </submittedName>
</protein>
<dbReference type="SUPFAM" id="SSF54001">
    <property type="entry name" value="Cysteine proteinases"/>
    <property type="match status" value="1"/>
</dbReference>
<keyword evidence="4" id="KW-0788">Thiol protease</keyword>
<feature type="domain" description="NlpC/P60" evidence="6">
    <location>
        <begin position="10"/>
        <end position="155"/>
    </location>
</feature>
<organism evidence="7 8">
    <name type="scientific">Methylobacterium radiotolerans (strain ATCC 27329 / DSM 1819 / JCM 2831 / NBRC 15690 / NCIMB 10815 / 0-1)</name>
    <dbReference type="NCBI Taxonomy" id="426355"/>
    <lineage>
        <taxon>Bacteria</taxon>
        <taxon>Pseudomonadati</taxon>
        <taxon>Pseudomonadota</taxon>
        <taxon>Alphaproteobacteria</taxon>
        <taxon>Hyphomicrobiales</taxon>
        <taxon>Methylobacteriaceae</taxon>
        <taxon>Methylobacterium</taxon>
    </lineage>
</organism>
<dbReference type="AlphaFoldDB" id="B1LTZ3"/>
<dbReference type="Gene3D" id="3.90.1720.10">
    <property type="entry name" value="endopeptidase domain like (from Nostoc punctiforme)"/>
    <property type="match status" value="1"/>
</dbReference>
<dbReference type="InterPro" id="IPR011929">
    <property type="entry name" value="Phage_pept_NlpC/P60"/>
</dbReference>
<dbReference type="EMBL" id="CP001001">
    <property type="protein sequence ID" value="ACB26937.1"/>
    <property type="molecule type" value="Genomic_DNA"/>
</dbReference>
<dbReference type="RefSeq" id="WP_012321888.1">
    <property type="nucleotide sequence ID" value="NC_010505.1"/>
</dbReference>
<dbReference type="HOGENOM" id="CLU_115301_1_0_5"/>
<proteinExistence type="inferred from homology"/>
<dbReference type="GO" id="GO:0006508">
    <property type="term" value="P:proteolysis"/>
    <property type="evidence" value="ECO:0007669"/>
    <property type="project" value="UniProtKB-KW"/>
</dbReference>
<gene>
    <name evidence="7" type="ordered locus">Mrad2831_4979</name>
</gene>
<dbReference type="STRING" id="426355.Mrad2831_4979"/>
<feature type="region of interest" description="Disordered" evidence="5">
    <location>
        <begin position="157"/>
        <end position="194"/>
    </location>
</feature>
<dbReference type="KEGG" id="mrd:Mrad2831_4979"/>
<evidence type="ECO:0000313" key="8">
    <source>
        <dbReference type="Proteomes" id="UP000006589"/>
    </source>
</evidence>
<dbReference type="GO" id="GO:0008234">
    <property type="term" value="F:cysteine-type peptidase activity"/>
    <property type="evidence" value="ECO:0007669"/>
    <property type="project" value="UniProtKB-KW"/>
</dbReference>
<comment type="similarity">
    <text evidence="1">Belongs to the peptidase C40 family.</text>
</comment>
<sequence>MSAMRREIGREIGVAALGEARLWLGTPYRHQASLRGVGCDCLGLLRGVWRGLYGAEPEAPPPYSGTWAESAAPGTDPLTEAAARHLVPVPDRPAACAPRPGDVLLFAFRRHLPARHCAIATGDGAMIHAHDGAAVAEVALTAWWRRHATGVFRFPEVPTGRGDAESDLQPGPGERRGRRVAGESVDPGAPSWRR</sequence>
<dbReference type="GeneID" id="25390526"/>
<accession>B1LTZ3</accession>
<keyword evidence="3" id="KW-0378">Hydrolase</keyword>
<evidence type="ECO:0000256" key="5">
    <source>
        <dbReference type="SAM" id="MobiDB-lite"/>
    </source>
</evidence>
<dbReference type="InterPro" id="IPR000064">
    <property type="entry name" value="NLP_P60_dom"/>
</dbReference>
<evidence type="ECO:0000256" key="3">
    <source>
        <dbReference type="ARBA" id="ARBA00022801"/>
    </source>
</evidence>
<dbReference type="Proteomes" id="UP000006589">
    <property type="component" value="Chromosome"/>
</dbReference>
<keyword evidence="2" id="KW-0645">Protease</keyword>
<evidence type="ECO:0000313" key="7">
    <source>
        <dbReference type="EMBL" id="ACB26937.1"/>
    </source>
</evidence>
<evidence type="ECO:0000256" key="1">
    <source>
        <dbReference type="ARBA" id="ARBA00007074"/>
    </source>
</evidence>
<dbReference type="PROSITE" id="PS51935">
    <property type="entry name" value="NLPC_P60"/>
    <property type="match status" value="1"/>
</dbReference>
<dbReference type="eggNOG" id="COG0791">
    <property type="taxonomic scope" value="Bacteria"/>
</dbReference>
<reference evidence="7 8" key="1">
    <citation type="submission" date="2008-03" db="EMBL/GenBank/DDBJ databases">
        <title>Complete sequence of chromosome of Methylobacterium radiotolerans JCM 2831.</title>
        <authorList>
            <consortium name="US DOE Joint Genome Institute"/>
            <person name="Copeland A."/>
            <person name="Lucas S."/>
            <person name="Lapidus A."/>
            <person name="Glavina del Rio T."/>
            <person name="Dalin E."/>
            <person name="Tice H."/>
            <person name="Bruce D."/>
            <person name="Goodwin L."/>
            <person name="Pitluck S."/>
            <person name="Kiss H."/>
            <person name="Brettin T."/>
            <person name="Detter J.C."/>
            <person name="Han C."/>
            <person name="Kuske C.R."/>
            <person name="Schmutz J."/>
            <person name="Larimer F."/>
            <person name="Land M."/>
            <person name="Hauser L."/>
            <person name="Kyrpides N."/>
            <person name="Mikhailova N."/>
            <person name="Marx C.J."/>
            <person name="Richardson P."/>
        </authorList>
    </citation>
    <scope>NUCLEOTIDE SEQUENCE [LARGE SCALE GENOMIC DNA]</scope>
    <source>
        <strain evidence="8">ATCC 27329 / DSM 1819 / JCM 2831 / NBRC 15690 / NCIMB 10815 / 0-1</strain>
    </source>
</reference>
<name>B1LTZ3_METRJ</name>